<sequence length="418" mass="46285">MSSPTVNSGSATAFAEAEKCARCGKCRAACPVFAELQDEAFVARGRIRLFEALRRNEVAASPELQKIMSACLMCQRCSEACPSGVQFMEVLRAARERLANELGYPLFASLVLRHVVPRRKLFDFALRGASLIQRIIPGKKQGHLRHLPLFFKGGKWLPPISTKSALRRHLSPERVADAKVRVALFVGCLTNYVYPEIVDACVELLRRAEIETVIPPSQLCCGTPAVALGDIDAARKLAQRNKESFESVTCDCIVTACASCGRMLKHEYPYLLGGKGQGLGVPVYDIAEFIHAKTALEFRRLDETVTYHDPCHLRWGQGIQAEPRELLARSCQFKEIPNDMYCCGQAGTFHVFYPEVAEMIGRRKVESLTELDSREVATGCPGCILQLNDLMTKAGMRKKALHTVEVLLRAVTNKGNQA</sequence>
<evidence type="ECO:0000313" key="9">
    <source>
        <dbReference type="Proteomes" id="UP000285961"/>
    </source>
</evidence>
<dbReference type="SUPFAM" id="SSF54862">
    <property type="entry name" value="4Fe-4S ferredoxins"/>
    <property type="match status" value="1"/>
</dbReference>
<dbReference type="GO" id="GO:0019154">
    <property type="term" value="F:glycolate dehydrogenase activity"/>
    <property type="evidence" value="ECO:0007669"/>
    <property type="project" value="UniProtKB-EC"/>
</dbReference>
<reference evidence="8 9" key="1">
    <citation type="journal article" date="2017" name="ISME J.">
        <title>Energy and carbon metabolisms in a deep terrestrial subsurface fluid microbial community.</title>
        <authorList>
            <person name="Momper L."/>
            <person name="Jungbluth S.P."/>
            <person name="Lee M.D."/>
            <person name="Amend J.P."/>
        </authorList>
    </citation>
    <scope>NUCLEOTIDE SEQUENCE [LARGE SCALE GENOMIC DNA]</scope>
    <source>
        <strain evidence="8">SURF_17</strain>
    </source>
</reference>
<organism evidence="8 9">
    <name type="scientific">Candidatus Abyssobacteria bacterium SURF_17</name>
    <dbReference type="NCBI Taxonomy" id="2093361"/>
    <lineage>
        <taxon>Bacteria</taxon>
        <taxon>Pseudomonadati</taxon>
        <taxon>Candidatus Hydrogenedentota</taxon>
        <taxon>Candidatus Abyssobacteria</taxon>
    </lineage>
</organism>
<feature type="domain" description="4Fe-4S ferredoxin-type" evidence="7">
    <location>
        <begin position="11"/>
        <end position="40"/>
    </location>
</feature>
<evidence type="ECO:0000313" key="8">
    <source>
        <dbReference type="EMBL" id="RJP66361.1"/>
    </source>
</evidence>
<evidence type="ECO:0000259" key="7">
    <source>
        <dbReference type="PROSITE" id="PS51379"/>
    </source>
</evidence>
<dbReference type="AlphaFoldDB" id="A0A419ES17"/>
<comment type="caution">
    <text evidence="8">The sequence shown here is derived from an EMBL/GenBank/DDBJ whole genome shotgun (WGS) entry which is preliminary data.</text>
</comment>
<keyword evidence="6" id="KW-0249">Electron transport</keyword>
<keyword evidence="1 6" id="KW-0004">4Fe-4S</keyword>
<keyword evidence="3" id="KW-0677">Repeat</keyword>
<dbReference type="InterPro" id="IPR017900">
    <property type="entry name" value="4Fe4S_Fe_S_CS"/>
</dbReference>
<name>A0A419ES17_9BACT</name>
<comment type="cofactor">
    <cofactor evidence="6">
        <name>[4Fe-4S] cluster</name>
        <dbReference type="ChEBI" id="CHEBI:49883"/>
    </cofactor>
    <text evidence="6">Binds 2 [4Fe-4S] clusters.</text>
</comment>
<dbReference type="InterPro" id="IPR017896">
    <property type="entry name" value="4Fe4S_Fe-S-bd"/>
</dbReference>
<comment type="function">
    <text evidence="6">Component of a complex that catalyzes the oxidation of glycolate to glyoxylate.</text>
</comment>
<keyword evidence="6" id="KW-0813">Transport</keyword>
<keyword evidence="4 6" id="KW-0408">Iron</keyword>
<accession>A0A419ES17</accession>
<dbReference type="EC" id="1.1.99.14" evidence="6"/>
<proteinExistence type="predicted"/>
<dbReference type="PANTHER" id="PTHR32479:SF20">
    <property type="entry name" value="GLYCOLATE OXIDASE IRON-SULFUR SUBUNIT"/>
    <property type="match status" value="1"/>
</dbReference>
<keyword evidence="5 6" id="KW-0411">Iron-sulfur</keyword>
<dbReference type="Pfam" id="PF02754">
    <property type="entry name" value="CCG"/>
    <property type="match status" value="2"/>
</dbReference>
<comment type="catalytic activity">
    <reaction evidence="6">
        <text>glycolate + A = glyoxylate + AH2</text>
        <dbReference type="Rhea" id="RHEA:21264"/>
        <dbReference type="ChEBI" id="CHEBI:13193"/>
        <dbReference type="ChEBI" id="CHEBI:17499"/>
        <dbReference type="ChEBI" id="CHEBI:29805"/>
        <dbReference type="ChEBI" id="CHEBI:36655"/>
        <dbReference type="EC" id="1.1.99.14"/>
    </reaction>
</comment>
<dbReference type="PIRSF" id="PIRSF000139">
    <property type="entry name" value="Glc_ox_4Fe-4S"/>
    <property type="match status" value="1"/>
</dbReference>
<evidence type="ECO:0000256" key="4">
    <source>
        <dbReference type="ARBA" id="ARBA00023004"/>
    </source>
</evidence>
<dbReference type="GO" id="GO:0046872">
    <property type="term" value="F:metal ion binding"/>
    <property type="evidence" value="ECO:0007669"/>
    <property type="project" value="UniProtKB-UniRule"/>
</dbReference>
<evidence type="ECO:0000256" key="5">
    <source>
        <dbReference type="ARBA" id="ARBA00023014"/>
    </source>
</evidence>
<keyword evidence="2 6" id="KW-0479">Metal-binding</keyword>
<evidence type="ECO:0000256" key="1">
    <source>
        <dbReference type="ARBA" id="ARBA00022485"/>
    </source>
</evidence>
<dbReference type="InterPro" id="IPR009051">
    <property type="entry name" value="Helical_ferredxn"/>
</dbReference>
<gene>
    <name evidence="8" type="ORF">C4532_16240</name>
</gene>
<dbReference type="Pfam" id="PF13183">
    <property type="entry name" value="Fer4_8"/>
    <property type="match status" value="1"/>
</dbReference>
<dbReference type="Gene3D" id="1.10.1060.10">
    <property type="entry name" value="Alpha-helical ferredoxin"/>
    <property type="match status" value="1"/>
</dbReference>
<protein>
    <recommendedName>
        <fullName evidence="6">Glycolate oxidase iron-sulfur subunit</fullName>
        <ecNumber evidence="6">1.1.99.14</ecNumber>
    </recommendedName>
</protein>
<dbReference type="PROSITE" id="PS51379">
    <property type="entry name" value="4FE4S_FER_2"/>
    <property type="match status" value="2"/>
</dbReference>
<dbReference type="Proteomes" id="UP000285961">
    <property type="component" value="Unassembled WGS sequence"/>
</dbReference>
<feature type="domain" description="4Fe-4S ferredoxin-type" evidence="7">
    <location>
        <begin position="60"/>
        <end position="91"/>
    </location>
</feature>
<evidence type="ECO:0000256" key="3">
    <source>
        <dbReference type="ARBA" id="ARBA00022737"/>
    </source>
</evidence>
<evidence type="ECO:0000256" key="6">
    <source>
        <dbReference type="PIRNR" id="PIRNR000139"/>
    </source>
</evidence>
<dbReference type="InterPro" id="IPR004017">
    <property type="entry name" value="Cys_rich_dom"/>
</dbReference>
<dbReference type="InterPro" id="IPR012257">
    <property type="entry name" value="Glc_ox_4Fe-4S"/>
</dbReference>
<dbReference type="PROSITE" id="PS00198">
    <property type="entry name" value="4FE4S_FER_1"/>
    <property type="match status" value="1"/>
</dbReference>
<dbReference type="GO" id="GO:0051539">
    <property type="term" value="F:4 iron, 4 sulfur cluster binding"/>
    <property type="evidence" value="ECO:0007669"/>
    <property type="project" value="UniProtKB-UniRule"/>
</dbReference>
<dbReference type="PANTHER" id="PTHR32479">
    <property type="entry name" value="GLYCOLATE OXIDASE IRON-SULFUR SUBUNIT"/>
    <property type="match status" value="1"/>
</dbReference>
<dbReference type="EMBL" id="QZKI01000117">
    <property type="protein sequence ID" value="RJP66361.1"/>
    <property type="molecule type" value="Genomic_DNA"/>
</dbReference>
<comment type="catalytic activity">
    <reaction evidence="6">
        <text>(R)-lactate + A = pyruvate + AH2</text>
        <dbReference type="Rhea" id="RHEA:15089"/>
        <dbReference type="ChEBI" id="CHEBI:13193"/>
        <dbReference type="ChEBI" id="CHEBI:15361"/>
        <dbReference type="ChEBI" id="CHEBI:16004"/>
        <dbReference type="ChEBI" id="CHEBI:17499"/>
    </reaction>
</comment>
<evidence type="ECO:0000256" key="2">
    <source>
        <dbReference type="ARBA" id="ARBA00022723"/>
    </source>
</evidence>